<comment type="caution">
    <text evidence="5">The sequence shown here is derived from an EMBL/GenBank/DDBJ whole genome shotgun (WGS) entry which is preliminary data.</text>
</comment>
<dbReference type="InterPro" id="IPR029510">
    <property type="entry name" value="Ald_DH_CS_GLU"/>
</dbReference>
<feature type="active site" evidence="2">
    <location>
        <position position="229"/>
    </location>
</feature>
<evidence type="ECO:0000256" key="3">
    <source>
        <dbReference type="RuleBase" id="RU003345"/>
    </source>
</evidence>
<evidence type="ECO:0000313" key="6">
    <source>
        <dbReference type="Proteomes" id="UP000316242"/>
    </source>
</evidence>
<dbReference type="SUPFAM" id="SSF53720">
    <property type="entry name" value="ALDH-like"/>
    <property type="match status" value="1"/>
</dbReference>
<dbReference type="Pfam" id="PF00171">
    <property type="entry name" value="Aldedh"/>
    <property type="match status" value="1"/>
</dbReference>
<keyword evidence="6" id="KW-1185">Reference proteome</keyword>
<reference evidence="5 6" key="1">
    <citation type="submission" date="2019-06" db="EMBL/GenBank/DDBJ databases">
        <title>Whole genome shotgun sequence of Glutamicibacter nicotianae NBRC 14234.</title>
        <authorList>
            <person name="Hosoyama A."/>
            <person name="Uohara A."/>
            <person name="Ohji S."/>
            <person name="Ichikawa N."/>
        </authorList>
    </citation>
    <scope>NUCLEOTIDE SEQUENCE [LARGE SCALE GENOMIC DNA]</scope>
    <source>
        <strain evidence="5 6">NBRC 14234</strain>
    </source>
</reference>
<evidence type="ECO:0000256" key="1">
    <source>
        <dbReference type="ARBA" id="ARBA00023002"/>
    </source>
</evidence>
<dbReference type="InterPro" id="IPR016160">
    <property type="entry name" value="Ald_DH_CS_CYS"/>
</dbReference>
<dbReference type="PROSITE" id="PS00687">
    <property type="entry name" value="ALDEHYDE_DEHYDR_GLU"/>
    <property type="match status" value="1"/>
</dbReference>
<keyword evidence="1 3" id="KW-0560">Oxidoreductase</keyword>
<dbReference type="Gene3D" id="3.40.309.10">
    <property type="entry name" value="Aldehyde Dehydrogenase, Chain A, domain 2"/>
    <property type="match status" value="1"/>
</dbReference>
<comment type="similarity">
    <text evidence="3">Belongs to the aldehyde dehydrogenase family.</text>
</comment>
<dbReference type="Proteomes" id="UP000316242">
    <property type="component" value="Unassembled WGS sequence"/>
</dbReference>
<dbReference type="InterPro" id="IPR016161">
    <property type="entry name" value="Ald_DH/histidinol_DH"/>
</dbReference>
<evidence type="ECO:0000256" key="2">
    <source>
        <dbReference type="PROSITE-ProRule" id="PRU10007"/>
    </source>
</evidence>
<dbReference type="PANTHER" id="PTHR11699">
    <property type="entry name" value="ALDEHYDE DEHYDROGENASE-RELATED"/>
    <property type="match status" value="1"/>
</dbReference>
<dbReference type="InterPro" id="IPR016163">
    <property type="entry name" value="Ald_DH_C"/>
</dbReference>
<dbReference type="Gene3D" id="3.40.605.10">
    <property type="entry name" value="Aldehyde Dehydrogenase, Chain A, domain 1"/>
    <property type="match status" value="1"/>
</dbReference>
<dbReference type="InterPro" id="IPR016162">
    <property type="entry name" value="Ald_DH_N"/>
</dbReference>
<proteinExistence type="inferred from homology"/>
<sequence length="459" mass="48514">MKVPVYDVLDPATLEVVGQAPEHTEEDVRQSIATANLAAAGWAADRESRRSTLREVAARIRTRAPQLGRILSLEQGKVLSEAIGEFQVAADLFEYYANMDWDETEALPERAGRKLQVQYRPVGLVGTITPWNFPISLLCVKLAPALVAGCTVIAKPSATTPLSTIALVELANELLPEGVLQVRTSSRRTVNVALAELPEIRKISFTGSTEVGAAVAAAATSSVKRVTLELGGNDPAIVLDDADLEATARGIVGSAFRNAGQVCMAVKRVYVPRAMQGAFTEVVVAEAAKLSLGHGVAEGTTMGPMHTAKQRQSVQEMVDAALNSGARLAAGGGTGCDLPGHFMNPTIIANAAAGMALVDQEQFGSALPIIGYDSVDEAMVQANSGPFGLGASLWTPDLDRAEALASNLEAGTVWINQHTVVELDAPFGGWKASGTGRERGRWGLEEYLEPRTINARSHG</sequence>
<gene>
    <name evidence="5" type="ORF">ANI01nite_28830</name>
</gene>
<evidence type="ECO:0000259" key="4">
    <source>
        <dbReference type="Pfam" id="PF00171"/>
    </source>
</evidence>
<dbReference type="RefSeq" id="WP_141358774.1">
    <property type="nucleotide sequence ID" value="NZ_BAAAWM010000001.1"/>
</dbReference>
<dbReference type="EMBL" id="BJNE01000017">
    <property type="protein sequence ID" value="GEC13680.1"/>
    <property type="molecule type" value="Genomic_DNA"/>
</dbReference>
<protein>
    <submittedName>
        <fullName evidence="5">Aldehyde dehydrogenase</fullName>
    </submittedName>
</protein>
<evidence type="ECO:0000313" key="5">
    <source>
        <dbReference type="EMBL" id="GEC13680.1"/>
    </source>
</evidence>
<dbReference type="InterPro" id="IPR015590">
    <property type="entry name" value="Aldehyde_DH_dom"/>
</dbReference>
<accession>A0ABQ0RQ87</accession>
<organism evidence="5 6">
    <name type="scientific">Glutamicibacter nicotianae</name>
    <name type="common">Arthrobacter nicotianae</name>
    <dbReference type="NCBI Taxonomy" id="37929"/>
    <lineage>
        <taxon>Bacteria</taxon>
        <taxon>Bacillati</taxon>
        <taxon>Actinomycetota</taxon>
        <taxon>Actinomycetes</taxon>
        <taxon>Micrococcales</taxon>
        <taxon>Micrococcaceae</taxon>
        <taxon>Glutamicibacter</taxon>
    </lineage>
</organism>
<name>A0ABQ0RQ87_GLUNI</name>
<feature type="domain" description="Aldehyde dehydrogenase" evidence="4">
    <location>
        <begin position="6"/>
        <end position="453"/>
    </location>
</feature>
<dbReference type="PROSITE" id="PS00070">
    <property type="entry name" value="ALDEHYDE_DEHYDR_CYS"/>
    <property type="match status" value="1"/>
</dbReference>